<evidence type="ECO:0000256" key="2">
    <source>
        <dbReference type="ARBA" id="ARBA00023125"/>
    </source>
</evidence>
<dbReference type="CDD" id="cd00090">
    <property type="entry name" value="HTH_ARSR"/>
    <property type="match status" value="1"/>
</dbReference>
<evidence type="ECO:0000313" key="6">
    <source>
        <dbReference type="Proteomes" id="UP000008850"/>
    </source>
</evidence>
<accession>G4R8A5</accession>
<dbReference type="STRING" id="1082931.KKY_2340"/>
<name>G4R8A5_PELHB</name>
<evidence type="ECO:0000256" key="1">
    <source>
        <dbReference type="ARBA" id="ARBA00023015"/>
    </source>
</evidence>
<keyword evidence="1" id="KW-0805">Transcription regulation</keyword>
<dbReference type="PRINTS" id="PR00778">
    <property type="entry name" value="HTHARSR"/>
</dbReference>
<keyword evidence="3" id="KW-0804">Transcription</keyword>
<dbReference type="SUPFAM" id="SSF46785">
    <property type="entry name" value="Winged helix' DNA-binding domain"/>
    <property type="match status" value="1"/>
</dbReference>
<dbReference type="PANTHER" id="PTHR43132:SF2">
    <property type="entry name" value="ARSENICAL RESISTANCE OPERON REPRESSOR ARSR-RELATED"/>
    <property type="match status" value="1"/>
</dbReference>
<evidence type="ECO:0000259" key="4">
    <source>
        <dbReference type="PROSITE" id="PS50987"/>
    </source>
</evidence>
<dbReference type="AlphaFoldDB" id="G4R8A5"/>
<dbReference type="GO" id="GO:0003677">
    <property type="term" value="F:DNA binding"/>
    <property type="evidence" value="ECO:0007669"/>
    <property type="project" value="UniProtKB-KW"/>
</dbReference>
<dbReference type="InterPro" id="IPR036388">
    <property type="entry name" value="WH-like_DNA-bd_sf"/>
</dbReference>
<dbReference type="EMBL" id="CP003075">
    <property type="protein sequence ID" value="AEQ52349.1"/>
    <property type="molecule type" value="Genomic_DNA"/>
</dbReference>
<reference evidence="5 6" key="1">
    <citation type="journal article" date="2012" name="J. Bacteriol.">
        <title>Complete genome sequence of Pelagibacterium halotolerans B2T.</title>
        <authorList>
            <person name="Huo Y.Y."/>
            <person name="Cheng H."/>
            <person name="Han X.F."/>
            <person name="Jiang X.W."/>
            <person name="Sun C."/>
            <person name="Zhang X.Q."/>
            <person name="Zhu X.F."/>
            <person name="Liu Y.F."/>
            <person name="Li P.F."/>
            <person name="Ni P.X."/>
            <person name="Wu M."/>
        </authorList>
    </citation>
    <scope>NUCLEOTIDE SEQUENCE [LARGE SCALE GENOMIC DNA]</scope>
    <source>
        <strain evidence="6">DSM 22347 / JCM 15775 / CGMCC 1.7692 / B2</strain>
    </source>
</reference>
<dbReference type="PANTHER" id="PTHR43132">
    <property type="entry name" value="ARSENICAL RESISTANCE OPERON REPRESSOR ARSR-RELATED"/>
    <property type="match status" value="1"/>
</dbReference>
<protein>
    <submittedName>
        <fullName evidence="5">Transcriptional regulator, ArsR family</fullName>
    </submittedName>
</protein>
<keyword evidence="2" id="KW-0238">DNA-binding</keyword>
<evidence type="ECO:0000256" key="3">
    <source>
        <dbReference type="ARBA" id="ARBA00023163"/>
    </source>
</evidence>
<dbReference type="Proteomes" id="UP000008850">
    <property type="component" value="Chromosome"/>
</dbReference>
<dbReference type="InterPro" id="IPR051011">
    <property type="entry name" value="Metal_resp_trans_reg"/>
</dbReference>
<dbReference type="KEGG" id="phl:KKY_2340"/>
<keyword evidence="6" id="KW-1185">Reference proteome</keyword>
<dbReference type="Gene3D" id="1.10.10.10">
    <property type="entry name" value="Winged helix-like DNA-binding domain superfamily/Winged helix DNA-binding domain"/>
    <property type="match status" value="1"/>
</dbReference>
<dbReference type="InterPro" id="IPR011991">
    <property type="entry name" value="ArsR-like_HTH"/>
</dbReference>
<dbReference type="SMART" id="SM00418">
    <property type="entry name" value="HTH_ARSR"/>
    <property type="match status" value="1"/>
</dbReference>
<feature type="domain" description="HTH arsR-type" evidence="4">
    <location>
        <begin position="10"/>
        <end position="107"/>
    </location>
</feature>
<dbReference type="PROSITE" id="PS50987">
    <property type="entry name" value="HTH_ARSR_2"/>
    <property type="match status" value="1"/>
</dbReference>
<proteinExistence type="predicted"/>
<dbReference type="NCBIfam" id="NF033788">
    <property type="entry name" value="HTH_metalloreg"/>
    <property type="match status" value="1"/>
</dbReference>
<dbReference type="InterPro" id="IPR036390">
    <property type="entry name" value="WH_DNA-bd_sf"/>
</dbReference>
<dbReference type="HOGENOM" id="CLU_097806_2_0_5"/>
<gene>
    <name evidence="5" type="ordered locus">KKY_2340</name>
</gene>
<dbReference type="eggNOG" id="COG0640">
    <property type="taxonomic scope" value="Bacteria"/>
</dbReference>
<organism evidence="5 6">
    <name type="scientific">Pelagibacterium halotolerans (strain DSM 22347 / JCM 15775 / CGMCC 1.7692 / B2)</name>
    <dbReference type="NCBI Taxonomy" id="1082931"/>
    <lineage>
        <taxon>Bacteria</taxon>
        <taxon>Pseudomonadati</taxon>
        <taxon>Pseudomonadota</taxon>
        <taxon>Alphaproteobacteria</taxon>
        <taxon>Hyphomicrobiales</taxon>
        <taxon>Devosiaceae</taxon>
        <taxon>Pelagibacterium</taxon>
    </lineage>
</organism>
<evidence type="ECO:0000313" key="5">
    <source>
        <dbReference type="EMBL" id="AEQ52349.1"/>
    </source>
</evidence>
<dbReference type="GO" id="GO:0003700">
    <property type="term" value="F:DNA-binding transcription factor activity"/>
    <property type="evidence" value="ECO:0007669"/>
    <property type="project" value="InterPro"/>
</dbReference>
<dbReference type="Pfam" id="PF12840">
    <property type="entry name" value="HTH_20"/>
    <property type="match status" value="1"/>
</dbReference>
<sequence length="131" mass="14156">MTLYPYIDISRYMDTKHALIAFDALSQPTRLAIFRRLVKVGPAGLPAGEIAEALNGRQNTISTHLAALARSGLIVSEREGRTIRYSANFKAAGDLVAFLLEDCCGGRPEVCAPLVTNLACLQQSAMEPCCD</sequence>
<dbReference type="InterPro" id="IPR001845">
    <property type="entry name" value="HTH_ArsR_DNA-bd_dom"/>
</dbReference>